<accession>N1PDL8</accession>
<reference evidence="2 3" key="2">
    <citation type="journal article" date="2012" name="PLoS Pathog.">
        <title>Diverse lifestyles and strategies of plant pathogenesis encoded in the genomes of eighteen Dothideomycetes fungi.</title>
        <authorList>
            <person name="Ohm R.A."/>
            <person name="Feau N."/>
            <person name="Henrissat B."/>
            <person name="Schoch C.L."/>
            <person name="Horwitz B.A."/>
            <person name="Barry K.W."/>
            <person name="Condon B.J."/>
            <person name="Copeland A.C."/>
            <person name="Dhillon B."/>
            <person name="Glaser F."/>
            <person name="Hesse C.N."/>
            <person name="Kosti I."/>
            <person name="LaButti K."/>
            <person name="Lindquist E.A."/>
            <person name="Lucas S."/>
            <person name="Salamov A.A."/>
            <person name="Bradshaw R.E."/>
            <person name="Ciuffetti L."/>
            <person name="Hamelin R.C."/>
            <person name="Kema G.H.J."/>
            <person name="Lawrence C."/>
            <person name="Scott J.A."/>
            <person name="Spatafora J.W."/>
            <person name="Turgeon B.G."/>
            <person name="de Wit P.J.G.M."/>
            <person name="Zhong S."/>
            <person name="Goodwin S.B."/>
            <person name="Grigoriev I.V."/>
        </authorList>
    </citation>
    <scope>NUCLEOTIDE SEQUENCE [LARGE SCALE GENOMIC DNA]</scope>
    <source>
        <strain evidence="3">NZE10 / CBS 128990</strain>
    </source>
</reference>
<gene>
    <name evidence="2" type="ORF">DOTSEDRAFT_29574</name>
</gene>
<dbReference type="HOGENOM" id="CLU_1245319_0_0_1"/>
<evidence type="ECO:0000313" key="3">
    <source>
        <dbReference type="Proteomes" id="UP000016933"/>
    </source>
</evidence>
<name>N1PDL8_DOTSN</name>
<dbReference type="Proteomes" id="UP000016933">
    <property type="component" value="Unassembled WGS sequence"/>
</dbReference>
<dbReference type="AlphaFoldDB" id="N1PDL8"/>
<feature type="region of interest" description="Disordered" evidence="1">
    <location>
        <begin position="111"/>
        <end position="130"/>
    </location>
</feature>
<proteinExistence type="predicted"/>
<reference evidence="3" key="1">
    <citation type="journal article" date="2012" name="PLoS Genet.">
        <title>The genomes of the fungal plant pathogens Cladosporium fulvum and Dothistroma septosporum reveal adaptation to different hosts and lifestyles but also signatures of common ancestry.</title>
        <authorList>
            <person name="de Wit P.J.G.M."/>
            <person name="van der Burgt A."/>
            <person name="Oekmen B."/>
            <person name="Stergiopoulos I."/>
            <person name="Abd-Elsalam K.A."/>
            <person name="Aerts A.L."/>
            <person name="Bahkali A.H."/>
            <person name="Beenen H.G."/>
            <person name="Chettri P."/>
            <person name="Cox M.P."/>
            <person name="Datema E."/>
            <person name="de Vries R.P."/>
            <person name="Dhillon B."/>
            <person name="Ganley A.R."/>
            <person name="Griffiths S.A."/>
            <person name="Guo Y."/>
            <person name="Hamelin R.C."/>
            <person name="Henrissat B."/>
            <person name="Kabir M.S."/>
            <person name="Jashni M.K."/>
            <person name="Kema G."/>
            <person name="Klaubauf S."/>
            <person name="Lapidus A."/>
            <person name="Levasseur A."/>
            <person name="Lindquist E."/>
            <person name="Mehrabi R."/>
            <person name="Ohm R.A."/>
            <person name="Owen T.J."/>
            <person name="Salamov A."/>
            <person name="Schwelm A."/>
            <person name="Schijlen E."/>
            <person name="Sun H."/>
            <person name="van den Burg H.A."/>
            <person name="van Ham R.C.H.J."/>
            <person name="Zhang S."/>
            <person name="Goodwin S.B."/>
            <person name="Grigoriev I.V."/>
            <person name="Collemare J."/>
            <person name="Bradshaw R.E."/>
        </authorList>
    </citation>
    <scope>NUCLEOTIDE SEQUENCE [LARGE SCALE GENOMIC DNA]</scope>
    <source>
        <strain evidence="3">NZE10 / CBS 128990</strain>
    </source>
</reference>
<organism evidence="2 3">
    <name type="scientific">Dothistroma septosporum (strain NZE10 / CBS 128990)</name>
    <name type="common">Red band needle blight fungus</name>
    <name type="synonym">Mycosphaerella pini</name>
    <dbReference type="NCBI Taxonomy" id="675120"/>
    <lineage>
        <taxon>Eukaryota</taxon>
        <taxon>Fungi</taxon>
        <taxon>Dikarya</taxon>
        <taxon>Ascomycota</taxon>
        <taxon>Pezizomycotina</taxon>
        <taxon>Dothideomycetes</taxon>
        <taxon>Dothideomycetidae</taxon>
        <taxon>Mycosphaerellales</taxon>
        <taxon>Mycosphaerellaceae</taxon>
        <taxon>Dothistroma</taxon>
    </lineage>
</organism>
<protein>
    <submittedName>
        <fullName evidence="2">Uncharacterized protein</fullName>
    </submittedName>
</protein>
<evidence type="ECO:0000313" key="2">
    <source>
        <dbReference type="EMBL" id="EME38544.1"/>
    </source>
</evidence>
<evidence type="ECO:0000256" key="1">
    <source>
        <dbReference type="SAM" id="MobiDB-lite"/>
    </source>
</evidence>
<dbReference type="EMBL" id="KB446547">
    <property type="protein sequence ID" value="EME38544.1"/>
    <property type="molecule type" value="Genomic_DNA"/>
</dbReference>
<keyword evidence="3" id="KW-1185">Reference proteome</keyword>
<sequence length="222" mass="24658">MATIPMTTAEMHTEHKEKVCCPFPIHHRTVTSPLPSARPTRGNASQMTLSPASRNWLGVERSGDVSTVFTLASLPPDHPHAFQRVKRRLSDVGERIAEIATSPKLSEKVKMKLGRKSCRSLRPPEMHVDGANDTAPQHLLPETMRTDQFDQDAQSLNSSELERVLDYMNIDSTIAPPPGRPWLGSSEAHIPCSPCMRSEEMRTIGTSLPRSEDMREVTNAAK</sequence>